<evidence type="ECO:0000256" key="2">
    <source>
        <dbReference type="ARBA" id="ARBA00013164"/>
    </source>
</evidence>
<evidence type="ECO:0000256" key="4">
    <source>
        <dbReference type="ARBA" id="ARBA00022741"/>
    </source>
</evidence>
<dbReference type="InterPro" id="IPR002300">
    <property type="entry name" value="aa-tRNA-synth_Ia"/>
</dbReference>
<dbReference type="PROSITE" id="PS00178">
    <property type="entry name" value="AA_TRNA_LIGASE_I"/>
    <property type="match status" value="1"/>
</dbReference>
<reference evidence="9" key="1">
    <citation type="submission" date="2020-11" db="EMBL/GenBank/DDBJ databases">
        <authorList>
            <person name="Tran Van P."/>
        </authorList>
    </citation>
    <scope>NUCLEOTIDE SEQUENCE</scope>
</reference>
<evidence type="ECO:0000256" key="7">
    <source>
        <dbReference type="ARBA" id="ARBA00023146"/>
    </source>
</evidence>
<dbReference type="SUPFAM" id="SSF52374">
    <property type="entry name" value="Nucleotidylyl transferase"/>
    <property type="match status" value="1"/>
</dbReference>
<dbReference type="FunFam" id="3.40.50.620:FF:000003">
    <property type="entry name" value="Leucine--tRNA ligase"/>
    <property type="match status" value="1"/>
</dbReference>
<feature type="domain" description="Aminoacyl-tRNA synthetase class Ia" evidence="8">
    <location>
        <begin position="115"/>
        <end position="327"/>
    </location>
</feature>
<dbReference type="InterPro" id="IPR021959">
    <property type="entry name" value="DUF3576"/>
</dbReference>
<dbReference type="GO" id="GO:0006429">
    <property type="term" value="P:leucyl-tRNA aminoacylation"/>
    <property type="evidence" value="ECO:0007669"/>
    <property type="project" value="InterPro"/>
</dbReference>
<protein>
    <recommendedName>
        <fullName evidence="2">leucine--tRNA ligase</fullName>
        <ecNumber evidence="2">6.1.1.4</ecNumber>
    </recommendedName>
</protein>
<dbReference type="Gene3D" id="3.40.50.620">
    <property type="entry name" value="HUPs"/>
    <property type="match status" value="1"/>
</dbReference>
<dbReference type="InterPro" id="IPR001412">
    <property type="entry name" value="aa-tRNA-synth_I_CS"/>
</dbReference>
<dbReference type="GO" id="GO:0005739">
    <property type="term" value="C:mitochondrion"/>
    <property type="evidence" value="ECO:0007669"/>
    <property type="project" value="TreeGrafter"/>
</dbReference>
<keyword evidence="4" id="KW-0547">Nucleotide-binding</keyword>
<dbReference type="EMBL" id="CAJPVJ010000173">
    <property type="protein sequence ID" value="CAG2161604.1"/>
    <property type="molecule type" value="Genomic_DNA"/>
</dbReference>
<evidence type="ECO:0000256" key="3">
    <source>
        <dbReference type="ARBA" id="ARBA00022598"/>
    </source>
</evidence>
<dbReference type="Pfam" id="PF00133">
    <property type="entry name" value="tRNA-synt_1"/>
    <property type="match status" value="1"/>
</dbReference>
<sequence>MGSIVGGEGIVFRPSKVKNESTKTSLGSITNKYLWQASLEILRFIPLSSTDINSGIIITDWYSPKETTKFRFKINIFIKDSTISPNAIDIKIFEQIFRNGYWIENDNNMKNIEQKWQKIWHDENAFVAINNSTSPKYYILEMLPYPSGKIHMGHLRNYSIGDCIARFMRSKNFNVLHPMGWDAFGLPAENAAISNNSHPMEWTYINIDTMRDQLKSIGLSYDWLRELTSCDPDYYKHEQKFFLELYKKDLAYQKESLVNWDPVDKTVLANEQVIDGRGWRSGALIEKRYLKQWFLRITNYAEELLSELSNLTAWPHNVRTMQEKWIGKSHGLNFNFKRFFQLNQKLSLELALLLLATIILSFHNW</sequence>
<dbReference type="GO" id="GO:0032543">
    <property type="term" value="P:mitochondrial translation"/>
    <property type="evidence" value="ECO:0007669"/>
    <property type="project" value="TreeGrafter"/>
</dbReference>
<evidence type="ECO:0000313" key="9">
    <source>
        <dbReference type="EMBL" id="CAD7638094.1"/>
    </source>
</evidence>
<dbReference type="InterPro" id="IPR002302">
    <property type="entry name" value="Leu-tRNA-ligase"/>
</dbReference>
<dbReference type="Proteomes" id="UP000728032">
    <property type="component" value="Unassembled WGS sequence"/>
</dbReference>
<dbReference type="PANTHER" id="PTHR43740:SF2">
    <property type="entry name" value="LEUCINE--TRNA LIGASE, MITOCHONDRIAL"/>
    <property type="match status" value="1"/>
</dbReference>
<evidence type="ECO:0000313" key="10">
    <source>
        <dbReference type="Proteomes" id="UP000728032"/>
    </source>
</evidence>
<organism evidence="9">
    <name type="scientific">Oppiella nova</name>
    <dbReference type="NCBI Taxonomy" id="334625"/>
    <lineage>
        <taxon>Eukaryota</taxon>
        <taxon>Metazoa</taxon>
        <taxon>Ecdysozoa</taxon>
        <taxon>Arthropoda</taxon>
        <taxon>Chelicerata</taxon>
        <taxon>Arachnida</taxon>
        <taxon>Acari</taxon>
        <taxon>Acariformes</taxon>
        <taxon>Sarcoptiformes</taxon>
        <taxon>Oribatida</taxon>
        <taxon>Brachypylina</taxon>
        <taxon>Oppioidea</taxon>
        <taxon>Oppiidae</taxon>
        <taxon>Oppiella</taxon>
    </lineage>
</organism>
<keyword evidence="5" id="KW-0067">ATP-binding</keyword>
<dbReference type="GO" id="GO:0004823">
    <property type="term" value="F:leucine-tRNA ligase activity"/>
    <property type="evidence" value="ECO:0007669"/>
    <property type="project" value="UniProtKB-EC"/>
</dbReference>
<dbReference type="OrthoDB" id="15954at2759"/>
<dbReference type="EC" id="6.1.1.4" evidence="2"/>
<dbReference type="AlphaFoldDB" id="A0A7R9LAJ4"/>
<keyword evidence="10" id="KW-1185">Reference proteome</keyword>
<keyword evidence="7" id="KW-0030">Aminoacyl-tRNA synthetase</keyword>
<proteinExistence type="inferred from homology"/>
<dbReference type="CDD" id="cd00812">
    <property type="entry name" value="LeuRS_core"/>
    <property type="match status" value="1"/>
</dbReference>
<feature type="non-terminal residue" evidence="9">
    <location>
        <position position="1"/>
    </location>
</feature>
<dbReference type="GO" id="GO:0005524">
    <property type="term" value="F:ATP binding"/>
    <property type="evidence" value="ECO:0007669"/>
    <property type="project" value="UniProtKB-KW"/>
</dbReference>
<evidence type="ECO:0000256" key="1">
    <source>
        <dbReference type="ARBA" id="ARBA00005594"/>
    </source>
</evidence>
<dbReference type="InterPro" id="IPR014729">
    <property type="entry name" value="Rossmann-like_a/b/a_fold"/>
</dbReference>
<evidence type="ECO:0000256" key="6">
    <source>
        <dbReference type="ARBA" id="ARBA00022917"/>
    </source>
</evidence>
<evidence type="ECO:0000256" key="5">
    <source>
        <dbReference type="ARBA" id="ARBA00022840"/>
    </source>
</evidence>
<dbReference type="PRINTS" id="PR00985">
    <property type="entry name" value="TRNASYNTHLEU"/>
</dbReference>
<dbReference type="PANTHER" id="PTHR43740">
    <property type="entry name" value="LEUCYL-TRNA SYNTHETASE"/>
    <property type="match status" value="1"/>
</dbReference>
<dbReference type="Pfam" id="PF12100">
    <property type="entry name" value="DUF3576"/>
    <property type="match status" value="1"/>
</dbReference>
<gene>
    <name evidence="9" type="ORF">ONB1V03_LOCUS1208</name>
</gene>
<name>A0A7R9LAJ4_9ACAR</name>
<keyword evidence="3" id="KW-0436">Ligase</keyword>
<dbReference type="EMBL" id="OC914998">
    <property type="protein sequence ID" value="CAD7638094.1"/>
    <property type="molecule type" value="Genomic_DNA"/>
</dbReference>
<comment type="similarity">
    <text evidence="1">Belongs to the class-I aminoacyl-tRNA synthetase family.</text>
</comment>
<evidence type="ECO:0000259" key="8">
    <source>
        <dbReference type="Pfam" id="PF00133"/>
    </source>
</evidence>
<accession>A0A7R9LAJ4</accession>
<keyword evidence="6" id="KW-0648">Protein biosynthesis</keyword>